<sequence>MKKNRQQMIMTGLIGLALFLIATGLSFALFSFFGKARGLSSLSPLGQQDHFVVDPSLPKTEACPLNGQLFTKPEKELWAKRRPLAVMVENHAEARPQSGLSHADVVYEAVAEGGITRFMGVFYCGAAEPVTLAPVRSARTYFLPWVLEYDALYNHVGGAGRCNDTTVDERAKALCQIEEWGIRDMDQFGIGFPTCYRNYDRLDHPVATEHTMVCFTDKLWKLAAERGWTNVDSKGVAWDKSFEPWMFKDDATAGDRGASSSASFVAWDGYEKEYGVRWDYDPSINSYKRNNGGAPHMDLENQQQLTAKVVVVLFVKEIGPVDSHAHLLYNDVGSGNGQIWQDGKTIKITWKKPVRTSRTKFYDAAGREVQLNRGQIWIEMLPIGTSVSTQ</sequence>
<dbReference type="InterPro" id="IPR023158">
    <property type="entry name" value="YerB-like_sf"/>
</dbReference>
<evidence type="ECO:0000313" key="4">
    <source>
        <dbReference type="Proteomes" id="UP000177416"/>
    </source>
</evidence>
<organism evidence="3 4">
    <name type="scientific">Candidatus Gottesmanbacteria bacterium RIFCSPHIGHO2_01_FULL_46_14</name>
    <dbReference type="NCBI Taxonomy" id="1798380"/>
    <lineage>
        <taxon>Bacteria</taxon>
        <taxon>Candidatus Gottesmaniibacteriota</taxon>
    </lineage>
</organism>
<dbReference type="InterPro" id="IPR021416">
    <property type="entry name" value="DUF3048_N"/>
</dbReference>
<name>A0A1F5ZQ00_9BACT</name>
<evidence type="ECO:0000259" key="2">
    <source>
        <dbReference type="Pfam" id="PF17479"/>
    </source>
</evidence>
<dbReference type="SUPFAM" id="SSF159774">
    <property type="entry name" value="YerB-like"/>
    <property type="match status" value="1"/>
</dbReference>
<accession>A0A1F5ZQ00</accession>
<evidence type="ECO:0000259" key="1">
    <source>
        <dbReference type="Pfam" id="PF11258"/>
    </source>
</evidence>
<feature type="domain" description="DUF3048" evidence="2">
    <location>
        <begin position="272"/>
        <end position="378"/>
    </location>
</feature>
<dbReference type="Gene3D" id="3.50.90.10">
    <property type="entry name" value="YerB-like"/>
    <property type="match status" value="1"/>
</dbReference>
<dbReference type="EMBL" id="MFJJ01000019">
    <property type="protein sequence ID" value="OGG14415.1"/>
    <property type="molecule type" value="Genomic_DNA"/>
</dbReference>
<dbReference type="InterPro" id="IPR035328">
    <property type="entry name" value="DUF3048_C"/>
</dbReference>
<dbReference type="Pfam" id="PF17479">
    <property type="entry name" value="DUF3048_C"/>
    <property type="match status" value="1"/>
</dbReference>
<comment type="caution">
    <text evidence="3">The sequence shown here is derived from an EMBL/GenBank/DDBJ whole genome shotgun (WGS) entry which is preliminary data.</text>
</comment>
<protein>
    <recommendedName>
        <fullName evidence="5">DUF3048 domain-containing protein</fullName>
    </recommendedName>
</protein>
<evidence type="ECO:0000313" key="3">
    <source>
        <dbReference type="EMBL" id="OGG14415.1"/>
    </source>
</evidence>
<feature type="domain" description="DUF3048" evidence="1">
    <location>
        <begin position="78"/>
        <end position="168"/>
    </location>
</feature>
<dbReference type="Proteomes" id="UP000177416">
    <property type="component" value="Unassembled WGS sequence"/>
</dbReference>
<dbReference type="Pfam" id="PF11258">
    <property type="entry name" value="DUF3048"/>
    <property type="match status" value="1"/>
</dbReference>
<evidence type="ECO:0008006" key="5">
    <source>
        <dbReference type="Google" id="ProtNLM"/>
    </source>
</evidence>
<gene>
    <name evidence="3" type="ORF">A2875_02700</name>
</gene>
<proteinExistence type="predicted"/>
<dbReference type="AlphaFoldDB" id="A0A1F5ZQ00"/>
<reference evidence="3 4" key="1">
    <citation type="journal article" date="2016" name="Nat. Commun.">
        <title>Thousands of microbial genomes shed light on interconnected biogeochemical processes in an aquifer system.</title>
        <authorList>
            <person name="Anantharaman K."/>
            <person name="Brown C.T."/>
            <person name="Hug L.A."/>
            <person name="Sharon I."/>
            <person name="Castelle C.J."/>
            <person name="Probst A.J."/>
            <person name="Thomas B.C."/>
            <person name="Singh A."/>
            <person name="Wilkins M.J."/>
            <person name="Karaoz U."/>
            <person name="Brodie E.L."/>
            <person name="Williams K.H."/>
            <person name="Hubbard S.S."/>
            <person name="Banfield J.F."/>
        </authorList>
    </citation>
    <scope>NUCLEOTIDE SEQUENCE [LARGE SCALE GENOMIC DNA]</scope>
</reference>